<dbReference type="eggNOG" id="arCOG01394">
    <property type="taxonomic scope" value="Archaea"/>
</dbReference>
<keyword evidence="3" id="KW-1185">Reference proteome</keyword>
<accession>A3DMX3</accession>
<dbReference type="SUPFAM" id="SSF53756">
    <property type="entry name" value="UDP-Glycosyltransferase/glycogen phosphorylase"/>
    <property type="match status" value="1"/>
</dbReference>
<evidence type="ECO:0000256" key="1">
    <source>
        <dbReference type="ARBA" id="ARBA00006962"/>
    </source>
</evidence>
<protein>
    <recommendedName>
        <fullName evidence="4">Polysaccharide biosynthesis protein</fullName>
    </recommendedName>
</protein>
<dbReference type="EMBL" id="CP000575">
    <property type="protein sequence ID" value="ABN69983.1"/>
    <property type="molecule type" value="Genomic_DNA"/>
</dbReference>
<dbReference type="RefSeq" id="WP_011839174.1">
    <property type="nucleotide sequence ID" value="NC_009033.1"/>
</dbReference>
<dbReference type="Proteomes" id="UP000000254">
    <property type="component" value="Chromosome"/>
</dbReference>
<dbReference type="STRING" id="399550.Smar_0883"/>
<evidence type="ECO:0008006" key="4">
    <source>
        <dbReference type="Google" id="ProtNLM"/>
    </source>
</evidence>
<dbReference type="PANTHER" id="PTHR21015:SF22">
    <property type="entry name" value="GLYCOSYLTRANSFERASE"/>
    <property type="match status" value="1"/>
</dbReference>
<gene>
    <name evidence="2" type="ordered locus">Smar_0883</name>
</gene>
<sequence length="326" mass="36763">MVHYKSILLIASGGGHTGYIVGVAEKLRSKSSELTIDIVIPCGDLWSQTLLEKYADRILCVPKPRLPGENFVQLLRNIPSAIYYSLRRIKQYNIVVASGSNHSLAPALISMLKGSKLYVIESHDRFVTKGKTVALLSSIGGETVLHWDEQKKLYPRGHVFGPIVRQKKYESIDKGYILAIGGFEGNKKLYDILVETELENVVLQTGRVDPEIYRSKRPEWIVFRFDPDLDKWIAGAKVVIGHNSVTILEAAVTYRKPVVLLWNPKWKAAATKKDVEIFARKINGVFLDELSRDKLLDAIEKAIKNKPPQYMNGADKFAEYLIENIV</sequence>
<dbReference type="OrthoDB" id="17804at2157"/>
<reference evidence="2 3" key="2">
    <citation type="journal article" date="2009" name="Stand. Genomic Sci.">
        <title>Complete genome sequence of Staphylothermus marinus Stetter and Fiala 1986 type strain F1.</title>
        <authorList>
            <person name="Anderson I.J."/>
            <person name="Sun H."/>
            <person name="Lapidus A."/>
            <person name="Copeland A."/>
            <person name="Glavina Del Rio T."/>
            <person name="Tice H."/>
            <person name="Dalin E."/>
            <person name="Lucas S."/>
            <person name="Barry K."/>
            <person name="Land M."/>
            <person name="Richardson P."/>
            <person name="Huber H."/>
            <person name="Kyrpides N.C."/>
        </authorList>
    </citation>
    <scope>NUCLEOTIDE SEQUENCE [LARGE SCALE GENOMIC DNA]</scope>
    <source>
        <strain evidence="3">ATCC 43588 / DSM 3639 / JCM 9404 / F1</strain>
    </source>
</reference>
<dbReference type="HOGENOM" id="CLU_873241_0_0_2"/>
<dbReference type="GeneID" id="4907064"/>
<reference evidence="3" key="1">
    <citation type="journal article" date="2009" name="BMC Genomics">
        <title>The complete genome sequence of Staphylothermus marinus reveals differences in sulfur metabolism among heterotrophic Crenarchaeota.</title>
        <authorList>
            <person name="Anderson I.J."/>
            <person name="Dharmarajan L."/>
            <person name="Rodriguez J."/>
            <person name="Hooper S."/>
            <person name="Porat I."/>
            <person name="Ulrich L.E."/>
            <person name="Elkins J.G."/>
            <person name="Mavromatis K."/>
            <person name="Sun H."/>
            <person name="Land M."/>
            <person name="Lapidus A."/>
            <person name="Lucas S."/>
            <person name="Barry K."/>
            <person name="Huber H."/>
            <person name="Zhulin I.B."/>
            <person name="Whitman W.B."/>
            <person name="Mukhopadhyay B."/>
            <person name="Woese C."/>
            <person name="Bristow J."/>
            <person name="Kyrpides N."/>
        </authorList>
    </citation>
    <scope>NUCLEOTIDE SEQUENCE [LARGE SCALE GENOMIC DNA]</scope>
    <source>
        <strain evidence="3">ATCC 43588 / DSM 3639 / JCM 9404 / F1</strain>
    </source>
</reference>
<evidence type="ECO:0000313" key="3">
    <source>
        <dbReference type="Proteomes" id="UP000000254"/>
    </source>
</evidence>
<comment type="similarity">
    <text evidence="1">Belongs to the glycosyltransferase 28 family.</text>
</comment>
<dbReference type="GO" id="GO:0016757">
    <property type="term" value="F:glycosyltransferase activity"/>
    <property type="evidence" value="ECO:0007669"/>
    <property type="project" value="TreeGrafter"/>
</dbReference>
<dbReference type="AlphaFoldDB" id="A3DMX3"/>
<organism evidence="2 3">
    <name type="scientific">Staphylothermus marinus (strain ATCC 43588 / DSM 3639 / JCM 9404 / F1)</name>
    <dbReference type="NCBI Taxonomy" id="399550"/>
    <lineage>
        <taxon>Archaea</taxon>
        <taxon>Thermoproteota</taxon>
        <taxon>Thermoprotei</taxon>
        <taxon>Desulfurococcales</taxon>
        <taxon>Desulfurococcaceae</taxon>
        <taxon>Staphylothermus</taxon>
    </lineage>
</organism>
<name>A3DMX3_STAMF</name>
<evidence type="ECO:0000313" key="2">
    <source>
        <dbReference type="EMBL" id="ABN69983.1"/>
    </source>
</evidence>
<dbReference type="KEGG" id="smr:Smar_0883"/>
<dbReference type="Gene3D" id="3.40.50.2000">
    <property type="entry name" value="Glycogen Phosphorylase B"/>
    <property type="match status" value="2"/>
</dbReference>
<proteinExistence type="inferred from homology"/>
<dbReference type="PANTHER" id="PTHR21015">
    <property type="entry name" value="UDP-N-ACETYLGLUCOSAMINE--N-ACETYLMURAMYL-(PENTAPEPTIDE) PYROPHOSPHORYL-UNDECAPRENOL N-ACETYLGLUCOSAMINE TRANSFERASE 1"/>
    <property type="match status" value="1"/>
</dbReference>